<feature type="domain" description="ABM" evidence="1">
    <location>
        <begin position="40"/>
        <end position="130"/>
    </location>
</feature>
<gene>
    <name evidence="2" type="ordered locus">CNE_2c10830</name>
</gene>
<dbReference type="Pfam" id="PF03992">
    <property type="entry name" value="ABM"/>
    <property type="match status" value="1"/>
</dbReference>
<dbReference type="EMBL" id="CP002878">
    <property type="protein sequence ID" value="AEI80049.1"/>
    <property type="molecule type" value="Genomic_DNA"/>
</dbReference>
<reference evidence="2 3" key="1">
    <citation type="journal article" date="2011" name="J. Bacteriol.">
        <title>Complete genome sequence of the type strain Cupriavidus necator N-1.</title>
        <authorList>
            <person name="Poehlein A."/>
            <person name="Kusian B."/>
            <person name="Friedrich B."/>
            <person name="Daniel R."/>
            <person name="Bowien B."/>
        </authorList>
    </citation>
    <scope>NUCLEOTIDE SEQUENCE [LARGE SCALE GENOMIC DNA]</scope>
    <source>
        <strain evidence="3">ATCC 43291 / DSM 13513 / CCUG 52238 / LMG 8453 / N-1</strain>
    </source>
</reference>
<protein>
    <recommendedName>
        <fullName evidence="1">ABM domain-containing protein</fullName>
    </recommendedName>
</protein>
<sequence>MLTAACNGMLAAGTRPRDRAKVADTRRCAGFYSIGKTTMIKEIAQLTIKPGMDKQLEQGVSQATPLFLRSRGCHGVQLFRSIEQPEHYTLVVEWETVEDHMVHFRESPEFQQWRALVGETFAAPPNVHHVAKVL</sequence>
<name>F8GM30_CUPNN</name>
<dbReference type="KEGG" id="cnc:CNE_2c10830"/>
<evidence type="ECO:0000259" key="1">
    <source>
        <dbReference type="PROSITE" id="PS51725"/>
    </source>
</evidence>
<dbReference type="Gene3D" id="3.30.70.100">
    <property type="match status" value="1"/>
</dbReference>
<accession>F8GM30</accession>
<dbReference type="SUPFAM" id="SSF54909">
    <property type="entry name" value="Dimeric alpha+beta barrel"/>
    <property type="match status" value="1"/>
</dbReference>
<dbReference type="PROSITE" id="PS51725">
    <property type="entry name" value="ABM"/>
    <property type="match status" value="1"/>
</dbReference>
<dbReference type="InterPro" id="IPR011008">
    <property type="entry name" value="Dimeric_a/b-barrel"/>
</dbReference>
<dbReference type="AlphaFoldDB" id="F8GM30"/>
<proteinExistence type="predicted"/>
<evidence type="ECO:0000313" key="3">
    <source>
        <dbReference type="Proteomes" id="UP000006798"/>
    </source>
</evidence>
<evidence type="ECO:0000313" key="2">
    <source>
        <dbReference type="EMBL" id="AEI80049.1"/>
    </source>
</evidence>
<organism evidence="2 3">
    <name type="scientific">Cupriavidus necator (strain ATCC 43291 / DSM 13513 / CCUG 52238 / LMG 8453 / N-1)</name>
    <name type="common">Ralstonia eutropha</name>
    <dbReference type="NCBI Taxonomy" id="1042878"/>
    <lineage>
        <taxon>Bacteria</taxon>
        <taxon>Pseudomonadati</taxon>
        <taxon>Pseudomonadota</taxon>
        <taxon>Betaproteobacteria</taxon>
        <taxon>Burkholderiales</taxon>
        <taxon>Burkholderiaceae</taxon>
        <taxon>Cupriavidus</taxon>
    </lineage>
</organism>
<dbReference type="InterPro" id="IPR007138">
    <property type="entry name" value="ABM_dom"/>
</dbReference>
<dbReference type="HOGENOM" id="CLU_156590_0_0_4"/>
<dbReference type="Proteomes" id="UP000006798">
    <property type="component" value="Chromosome 2"/>
</dbReference>